<dbReference type="Proteomes" id="UP001063166">
    <property type="component" value="Unassembled WGS sequence"/>
</dbReference>
<gene>
    <name evidence="2" type="ORF">LshimejAT787_0309780</name>
</gene>
<feature type="region of interest" description="Disordered" evidence="1">
    <location>
        <begin position="1"/>
        <end position="53"/>
    </location>
</feature>
<feature type="compositionally biased region" description="Low complexity" evidence="1">
    <location>
        <begin position="28"/>
        <end position="40"/>
    </location>
</feature>
<evidence type="ECO:0000256" key="1">
    <source>
        <dbReference type="SAM" id="MobiDB-lite"/>
    </source>
</evidence>
<evidence type="ECO:0000313" key="2">
    <source>
        <dbReference type="EMBL" id="GLB36691.1"/>
    </source>
</evidence>
<proteinExistence type="predicted"/>
<comment type="caution">
    <text evidence="2">The sequence shown here is derived from an EMBL/GenBank/DDBJ whole genome shotgun (WGS) entry which is preliminary data.</text>
</comment>
<dbReference type="AlphaFoldDB" id="A0A9P3PJS5"/>
<reference evidence="2" key="1">
    <citation type="submission" date="2022-07" db="EMBL/GenBank/DDBJ databases">
        <title>The genome of Lyophyllum shimeji provides insight into the initial evolution of ectomycorrhizal fungal genome.</title>
        <authorList>
            <person name="Kobayashi Y."/>
            <person name="Shibata T."/>
            <person name="Hirakawa H."/>
            <person name="Shigenobu S."/>
            <person name="Nishiyama T."/>
            <person name="Yamada A."/>
            <person name="Hasebe M."/>
            <person name="Kawaguchi M."/>
        </authorList>
    </citation>
    <scope>NUCLEOTIDE SEQUENCE</scope>
    <source>
        <strain evidence="2">AT787</strain>
    </source>
</reference>
<protein>
    <submittedName>
        <fullName evidence="2">Uncharacterized protein</fullName>
    </submittedName>
</protein>
<dbReference type="EMBL" id="BRPK01000003">
    <property type="protein sequence ID" value="GLB36691.1"/>
    <property type="molecule type" value="Genomic_DNA"/>
</dbReference>
<sequence length="84" mass="9137">MSTSRRLCATARTAPAPPAVPSPPTYAFPPTASRSPARSRSLQRREIPGNISSHSCVLQHLPVPRLAEVARVRGRRGCPDWNIP</sequence>
<evidence type="ECO:0000313" key="3">
    <source>
        <dbReference type="Proteomes" id="UP001063166"/>
    </source>
</evidence>
<feature type="compositionally biased region" description="Pro residues" evidence="1">
    <location>
        <begin position="15"/>
        <end position="27"/>
    </location>
</feature>
<keyword evidence="3" id="KW-1185">Reference proteome</keyword>
<name>A0A9P3PJS5_LYOSH</name>
<accession>A0A9P3PJS5</accession>
<organism evidence="2 3">
    <name type="scientific">Lyophyllum shimeji</name>
    <name type="common">Hon-shimeji</name>
    <name type="synonym">Tricholoma shimeji</name>
    <dbReference type="NCBI Taxonomy" id="47721"/>
    <lineage>
        <taxon>Eukaryota</taxon>
        <taxon>Fungi</taxon>
        <taxon>Dikarya</taxon>
        <taxon>Basidiomycota</taxon>
        <taxon>Agaricomycotina</taxon>
        <taxon>Agaricomycetes</taxon>
        <taxon>Agaricomycetidae</taxon>
        <taxon>Agaricales</taxon>
        <taxon>Tricholomatineae</taxon>
        <taxon>Lyophyllaceae</taxon>
        <taxon>Lyophyllum</taxon>
    </lineage>
</organism>